<feature type="compositionally biased region" description="Polar residues" evidence="1">
    <location>
        <begin position="50"/>
        <end position="59"/>
    </location>
</feature>
<keyword evidence="4" id="KW-1185">Reference proteome</keyword>
<gene>
    <name evidence="3" type="ORF">M0813_28415</name>
</gene>
<feature type="transmembrane region" description="Helical" evidence="2">
    <location>
        <begin position="164"/>
        <end position="187"/>
    </location>
</feature>
<keyword evidence="2" id="KW-1133">Transmembrane helix</keyword>
<accession>A0ABQ8XTC7</accession>
<evidence type="ECO:0000256" key="1">
    <source>
        <dbReference type="SAM" id="MobiDB-lite"/>
    </source>
</evidence>
<comment type="caution">
    <text evidence="3">The sequence shown here is derived from an EMBL/GenBank/DDBJ whole genome shotgun (WGS) entry which is preliminary data.</text>
</comment>
<feature type="transmembrane region" description="Helical" evidence="2">
    <location>
        <begin position="207"/>
        <end position="232"/>
    </location>
</feature>
<feature type="transmembrane region" description="Helical" evidence="2">
    <location>
        <begin position="131"/>
        <end position="152"/>
    </location>
</feature>
<evidence type="ECO:0000313" key="3">
    <source>
        <dbReference type="EMBL" id="KAJ6235855.1"/>
    </source>
</evidence>
<feature type="compositionally biased region" description="Low complexity" evidence="1">
    <location>
        <begin position="13"/>
        <end position="24"/>
    </location>
</feature>
<name>A0ABQ8XTC7_9EUKA</name>
<feature type="compositionally biased region" description="Polar residues" evidence="1">
    <location>
        <begin position="1"/>
        <end position="12"/>
    </location>
</feature>
<proteinExistence type="predicted"/>
<dbReference type="Proteomes" id="UP001150062">
    <property type="component" value="Unassembled WGS sequence"/>
</dbReference>
<sequence>MKYQLVPTNNTASESSSVVSGSDSVTDDDLELKSFRPILPSNNQKKKTETNTFLQLNSSDNEKEENIEKKTLLKQNKDDQVHIAPSKDPYPRYQSDPNYGKKQIFTNENYGSGTYPSISNNNNNISYPHPIAAFCVVCLGYGFSLLITYLCFKIFNKDNSQKDFVYLGMYGVSTLFFSLTINAFCLIRKYDPYSIFRFYKPEGPRLILVFSSIIPILMMSLYFFITVVAGIYRNAKEEGLSEMHVAGFWNAIVIIVTTALIPGFCEGIFF</sequence>
<organism evidence="3 4">
    <name type="scientific">Anaeramoeba flamelloides</name>
    <dbReference type="NCBI Taxonomy" id="1746091"/>
    <lineage>
        <taxon>Eukaryota</taxon>
        <taxon>Metamonada</taxon>
        <taxon>Anaeramoebidae</taxon>
        <taxon>Anaeramoeba</taxon>
    </lineage>
</organism>
<keyword evidence="2" id="KW-0472">Membrane</keyword>
<protein>
    <submittedName>
        <fullName evidence="3">Uncharacterized protein</fullName>
    </submittedName>
</protein>
<dbReference type="EMBL" id="JAOAOG010000254">
    <property type="protein sequence ID" value="KAJ6235855.1"/>
    <property type="molecule type" value="Genomic_DNA"/>
</dbReference>
<reference evidence="3" key="1">
    <citation type="submission" date="2022-08" db="EMBL/GenBank/DDBJ databases">
        <title>Novel sulfate-reducing endosymbionts in the free-living metamonad Anaeramoeba.</title>
        <authorList>
            <person name="Jerlstrom-Hultqvist J."/>
            <person name="Cepicka I."/>
            <person name="Gallot-Lavallee L."/>
            <person name="Salas-Leiva D."/>
            <person name="Curtis B.A."/>
            <person name="Zahonova K."/>
            <person name="Pipaliya S."/>
            <person name="Dacks J."/>
            <person name="Roger A.J."/>
        </authorList>
    </citation>
    <scope>NUCLEOTIDE SEQUENCE</scope>
    <source>
        <strain evidence="3">Schooner1</strain>
    </source>
</reference>
<evidence type="ECO:0000256" key="2">
    <source>
        <dbReference type="SAM" id="Phobius"/>
    </source>
</evidence>
<keyword evidence="2" id="KW-0812">Transmembrane</keyword>
<feature type="region of interest" description="Disordered" evidence="1">
    <location>
        <begin position="1"/>
        <end position="66"/>
    </location>
</feature>
<evidence type="ECO:0000313" key="4">
    <source>
        <dbReference type="Proteomes" id="UP001150062"/>
    </source>
</evidence>
<feature type="transmembrane region" description="Helical" evidence="2">
    <location>
        <begin position="244"/>
        <end position="264"/>
    </location>
</feature>